<dbReference type="Proteomes" id="UP000290013">
    <property type="component" value="Chromosome"/>
</dbReference>
<dbReference type="KEGG" id="ctai:NCTC12078_03198"/>
<proteinExistence type="predicted"/>
<feature type="transmembrane region" description="Helical" evidence="2">
    <location>
        <begin position="176"/>
        <end position="193"/>
    </location>
</feature>
<keyword evidence="2" id="KW-0812">Transmembrane</keyword>
<sequence>MKKLITILIIFLISACTSSRQKSKEKQETVSETDFTKERQASVNASENVKESKKNSVSTKTSYNIVRDNLFASQNFQLKNNGKCADPGTIRNIEFTDAFGNWTTIPVNDNTELNFINETDLKNEIESLKLENNQLFETSLSIQTKYEALQNEYEVFRHNLKSKSIKTDTKTKKNTILQFVLVAVLAVLIWETSKKLIKRYIP</sequence>
<keyword evidence="2" id="KW-1133">Transmembrane helix</keyword>
<accession>A0A4U8WFY8</accession>
<feature type="region of interest" description="Disordered" evidence="1">
    <location>
        <begin position="23"/>
        <end position="55"/>
    </location>
</feature>
<feature type="compositionally biased region" description="Basic and acidic residues" evidence="1">
    <location>
        <begin position="23"/>
        <end position="40"/>
    </location>
</feature>
<evidence type="ECO:0000256" key="2">
    <source>
        <dbReference type="SAM" id="Phobius"/>
    </source>
</evidence>
<keyword evidence="2" id="KW-0472">Membrane</keyword>
<protein>
    <recommendedName>
        <fullName evidence="5">Lipoprotein</fullName>
    </recommendedName>
</protein>
<name>A0A4U8WFY8_9FLAO</name>
<gene>
    <name evidence="3" type="ORF">NCTC12078_03198</name>
</gene>
<dbReference type="PROSITE" id="PS51257">
    <property type="entry name" value="PROKAR_LIPOPROTEIN"/>
    <property type="match status" value="1"/>
</dbReference>
<dbReference type="EMBL" id="LR215974">
    <property type="protein sequence ID" value="VFB05143.1"/>
    <property type="molecule type" value="Genomic_DNA"/>
</dbReference>
<dbReference type="RefSeq" id="WP_130915149.1">
    <property type="nucleotide sequence ID" value="NZ_LR215974.1"/>
</dbReference>
<dbReference type="AlphaFoldDB" id="A0A4U8WFY8"/>
<evidence type="ECO:0008006" key="5">
    <source>
        <dbReference type="Google" id="ProtNLM"/>
    </source>
</evidence>
<evidence type="ECO:0000256" key="1">
    <source>
        <dbReference type="SAM" id="MobiDB-lite"/>
    </source>
</evidence>
<organism evidence="3 4">
    <name type="scientific">Chryseobacterium taihuense</name>
    <dbReference type="NCBI Taxonomy" id="1141221"/>
    <lineage>
        <taxon>Bacteria</taxon>
        <taxon>Pseudomonadati</taxon>
        <taxon>Bacteroidota</taxon>
        <taxon>Flavobacteriia</taxon>
        <taxon>Flavobacteriales</taxon>
        <taxon>Weeksellaceae</taxon>
        <taxon>Chryseobacterium group</taxon>
        <taxon>Chryseobacterium</taxon>
    </lineage>
</organism>
<evidence type="ECO:0000313" key="4">
    <source>
        <dbReference type="Proteomes" id="UP000290013"/>
    </source>
</evidence>
<reference evidence="3 4" key="1">
    <citation type="submission" date="2019-02" db="EMBL/GenBank/DDBJ databases">
        <authorList>
            <consortium name="Pathogen Informatics"/>
        </authorList>
    </citation>
    <scope>NUCLEOTIDE SEQUENCE [LARGE SCALE GENOMIC DNA]</scope>
    <source>
        <strain evidence="3 4">3012STDY6944375</strain>
    </source>
</reference>
<evidence type="ECO:0000313" key="3">
    <source>
        <dbReference type="EMBL" id="VFB05143.1"/>
    </source>
</evidence>